<sequence>MVLLTKLYAIGASELSLIGVGAGLLAGLSYALFIFGFKYAAPMAAHPPFS</sequence>
<evidence type="ECO:0000313" key="2">
    <source>
        <dbReference type="EMBL" id="BBI52834.1"/>
    </source>
</evidence>
<dbReference type="EMBL" id="AP019416">
    <property type="protein sequence ID" value="BBI52834.1"/>
    <property type="molecule type" value="Genomic_DNA"/>
</dbReference>
<reference evidence="3" key="1">
    <citation type="journal article" date="2019" name="Microbiol. Resour. Announc.">
        <title>Complete Genome Sequence of Halomonas olivaria, a Moderately Halophilic Bacterium Isolated from Olive Processing Effluents, Obtained by Nanopore Sequencing.</title>
        <authorList>
            <person name="Nagata S."/>
            <person name="Ii K.M."/>
            <person name="Tsukimi T."/>
            <person name="Miura M.C."/>
            <person name="Galipon J."/>
            <person name="Arakawa K."/>
        </authorList>
    </citation>
    <scope>NUCLEOTIDE SEQUENCE [LARGE SCALE GENOMIC DNA]</scope>
    <source>
        <strain evidence="3">TYRC17</strain>
    </source>
</reference>
<keyword evidence="1" id="KW-1133">Transmembrane helix</keyword>
<accession>A0ABM7GQ65</accession>
<keyword evidence="3" id="KW-1185">Reference proteome</keyword>
<gene>
    <name evidence="2" type="ORF">HORIV_52550</name>
</gene>
<proteinExistence type="predicted"/>
<evidence type="ECO:0000256" key="1">
    <source>
        <dbReference type="SAM" id="Phobius"/>
    </source>
</evidence>
<keyword evidence="1" id="KW-0812">Transmembrane</keyword>
<protein>
    <submittedName>
        <fullName evidence="2">Uncharacterized protein</fullName>
    </submittedName>
</protein>
<evidence type="ECO:0000313" key="3">
    <source>
        <dbReference type="Proteomes" id="UP000289555"/>
    </source>
</evidence>
<name>A0ABM7GQ65_9GAMM</name>
<dbReference type="Proteomes" id="UP000289555">
    <property type="component" value="Chromosome"/>
</dbReference>
<feature type="transmembrane region" description="Helical" evidence="1">
    <location>
        <begin position="15"/>
        <end position="37"/>
    </location>
</feature>
<organism evidence="2 3">
    <name type="scientific">Vreelandella olivaria</name>
    <dbReference type="NCBI Taxonomy" id="390919"/>
    <lineage>
        <taxon>Bacteria</taxon>
        <taxon>Pseudomonadati</taxon>
        <taxon>Pseudomonadota</taxon>
        <taxon>Gammaproteobacteria</taxon>
        <taxon>Oceanospirillales</taxon>
        <taxon>Halomonadaceae</taxon>
        <taxon>Vreelandella</taxon>
    </lineage>
</organism>
<keyword evidence="1" id="KW-0472">Membrane</keyword>